<dbReference type="EMBL" id="GBRH01258081">
    <property type="protein sequence ID" value="JAD39814.1"/>
    <property type="molecule type" value="Transcribed_RNA"/>
</dbReference>
<reference evidence="1" key="2">
    <citation type="journal article" date="2015" name="Data Brief">
        <title>Shoot transcriptome of the giant reed, Arundo donax.</title>
        <authorList>
            <person name="Barrero R.A."/>
            <person name="Guerrero F.D."/>
            <person name="Moolhuijzen P."/>
            <person name="Goolsby J.A."/>
            <person name="Tidwell J."/>
            <person name="Bellgard S.E."/>
            <person name="Bellgard M.I."/>
        </authorList>
    </citation>
    <scope>NUCLEOTIDE SEQUENCE</scope>
    <source>
        <tissue evidence="1">Shoot tissue taken approximately 20 cm above the soil surface</tissue>
    </source>
</reference>
<evidence type="ECO:0000313" key="1">
    <source>
        <dbReference type="EMBL" id="JAD39814.1"/>
    </source>
</evidence>
<proteinExistence type="predicted"/>
<name>A0A0A8ZK66_ARUDO</name>
<dbReference type="AlphaFoldDB" id="A0A0A8ZK66"/>
<organism evidence="1">
    <name type="scientific">Arundo donax</name>
    <name type="common">Giant reed</name>
    <name type="synonym">Donax arundinaceus</name>
    <dbReference type="NCBI Taxonomy" id="35708"/>
    <lineage>
        <taxon>Eukaryota</taxon>
        <taxon>Viridiplantae</taxon>
        <taxon>Streptophyta</taxon>
        <taxon>Embryophyta</taxon>
        <taxon>Tracheophyta</taxon>
        <taxon>Spermatophyta</taxon>
        <taxon>Magnoliopsida</taxon>
        <taxon>Liliopsida</taxon>
        <taxon>Poales</taxon>
        <taxon>Poaceae</taxon>
        <taxon>PACMAD clade</taxon>
        <taxon>Arundinoideae</taxon>
        <taxon>Arundineae</taxon>
        <taxon>Arundo</taxon>
    </lineage>
</organism>
<accession>A0A0A8ZK66</accession>
<sequence>MIPGKTYNCGIQQASILYCCIFKIFLP</sequence>
<protein>
    <submittedName>
        <fullName evidence="1">Uncharacterized protein</fullName>
    </submittedName>
</protein>
<reference evidence="1" key="1">
    <citation type="submission" date="2014-09" db="EMBL/GenBank/DDBJ databases">
        <authorList>
            <person name="Magalhaes I.L.F."/>
            <person name="Oliveira U."/>
            <person name="Santos F.R."/>
            <person name="Vidigal T.H.D.A."/>
            <person name="Brescovit A.D."/>
            <person name="Santos A.J."/>
        </authorList>
    </citation>
    <scope>NUCLEOTIDE SEQUENCE</scope>
    <source>
        <tissue evidence="1">Shoot tissue taken approximately 20 cm above the soil surface</tissue>
    </source>
</reference>